<evidence type="ECO:0000313" key="2">
    <source>
        <dbReference type="Proteomes" id="UP000634476"/>
    </source>
</evidence>
<dbReference type="Proteomes" id="UP000634476">
    <property type="component" value="Unassembled WGS sequence"/>
</dbReference>
<comment type="caution">
    <text evidence="1">The sequence shown here is derived from an EMBL/GenBank/DDBJ whole genome shotgun (WGS) entry which is preliminary data.</text>
</comment>
<organism evidence="1 2">
    <name type="scientific">Planobispora takensis</name>
    <dbReference type="NCBI Taxonomy" id="1367882"/>
    <lineage>
        <taxon>Bacteria</taxon>
        <taxon>Bacillati</taxon>
        <taxon>Actinomycetota</taxon>
        <taxon>Actinomycetes</taxon>
        <taxon>Streptosporangiales</taxon>
        <taxon>Streptosporangiaceae</taxon>
        <taxon>Planobispora</taxon>
    </lineage>
</organism>
<dbReference type="AlphaFoldDB" id="A0A8J3SSI8"/>
<name>A0A8J3SSI8_9ACTN</name>
<evidence type="ECO:0000313" key="1">
    <source>
        <dbReference type="EMBL" id="GIH99761.1"/>
    </source>
</evidence>
<reference evidence="1" key="1">
    <citation type="submission" date="2021-01" db="EMBL/GenBank/DDBJ databases">
        <title>Whole genome shotgun sequence of Planobispora takensis NBRC 109077.</title>
        <authorList>
            <person name="Komaki H."/>
            <person name="Tamura T."/>
        </authorList>
    </citation>
    <scope>NUCLEOTIDE SEQUENCE</scope>
    <source>
        <strain evidence="1">NBRC 109077</strain>
    </source>
</reference>
<proteinExistence type="predicted"/>
<keyword evidence="2" id="KW-1185">Reference proteome</keyword>
<gene>
    <name evidence="1" type="ORF">Pta02_17700</name>
</gene>
<protein>
    <submittedName>
        <fullName evidence="1">Uncharacterized protein</fullName>
    </submittedName>
</protein>
<dbReference type="EMBL" id="BOOK01000010">
    <property type="protein sequence ID" value="GIH99761.1"/>
    <property type="molecule type" value="Genomic_DNA"/>
</dbReference>
<sequence>MALAAAMLSARGSYAGFEVLTATEPNTWTAGTVDLSVAPASLQLSIEGAIPGSFGSTCTRVTSTGSLPAQVRLYLKGADLGGDGLASHVTLRIDEGTGGSADCGDFVRTGTVYNTAGMSDTAKTVAGFSAVAHDYATGAGSWNAAPNDQRSYRFSWQLQDDNAAAGRTLTARFTWEAQSLSL</sequence>
<accession>A0A8J3SSI8</accession>